<feature type="transmembrane region" description="Helical" evidence="1">
    <location>
        <begin position="218"/>
        <end position="239"/>
    </location>
</feature>
<feature type="transmembrane region" description="Helical" evidence="1">
    <location>
        <begin position="47"/>
        <end position="67"/>
    </location>
</feature>
<proteinExistence type="predicted"/>
<evidence type="ECO:0000313" key="2">
    <source>
        <dbReference type="EMBL" id="TWH69774.1"/>
    </source>
</evidence>
<comment type="caution">
    <text evidence="2">The sequence shown here is derived from an EMBL/GenBank/DDBJ whole genome shotgun (WGS) entry which is preliminary data.</text>
</comment>
<keyword evidence="1" id="KW-0812">Transmembrane</keyword>
<organism evidence="2 3">
    <name type="scientific">Micromonospora olivasterospora</name>
    <dbReference type="NCBI Taxonomy" id="1880"/>
    <lineage>
        <taxon>Bacteria</taxon>
        <taxon>Bacillati</taxon>
        <taxon>Actinomycetota</taxon>
        <taxon>Actinomycetes</taxon>
        <taxon>Micromonosporales</taxon>
        <taxon>Micromonosporaceae</taxon>
        <taxon>Micromonospora</taxon>
    </lineage>
</organism>
<dbReference type="Proteomes" id="UP000319825">
    <property type="component" value="Unassembled WGS sequence"/>
</dbReference>
<dbReference type="InterPro" id="IPR037185">
    <property type="entry name" value="EmrE-like"/>
</dbReference>
<keyword evidence="1" id="KW-0472">Membrane</keyword>
<feature type="transmembrane region" description="Helical" evidence="1">
    <location>
        <begin position="128"/>
        <end position="150"/>
    </location>
</feature>
<feature type="transmembrane region" description="Helical" evidence="1">
    <location>
        <begin position="73"/>
        <end position="96"/>
    </location>
</feature>
<feature type="transmembrane region" description="Helical" evidence="1">
    <location>
        <begin position="103"/>
        <end position="122"/>
    </location>
</feature>
<accession>A0A562IGQ7</accession>
<feature type="transmembrane region" description="Helical" evidence="1">
    <location>
        <begin position="245"/>
        <end position="266"/>
    </location>
</feature>
<dbReference type="AlphaFoldDB" id="A0A562IGQ7"/>
<keyword evidence="1" id="KW-1133">Transmembrane helix</keyword>
<reference evidence="2 3" key="1">
    <citation type="submission" date="2019-07" db="EMBL/GenBank/DDBJ databases">
        <title>R&amp;d 2014.</title>
        <authorList>
            <person name="Klenk H.-P."/>
        </authorList>
    </citation>
    <scope>NUCLEOTIDE SEQUENCE [LARGE SCALE GENOMIC DNA]</scope>
    <source>
        <strain evidence="2 3">DSM 43868</strain>
    </source>
</reference>
<dbReference type="Gene3D" id="1.10.3730.20">
    <property type="match status" value="1"/>
</dbReference>
<feature type="transmembrane region" description="Helical" evidence="1">
    <location>
        <begin position="157"/>
        <end position="179"/>
    </location>
</feature>
<dbReference type="PANTHER" id="PTHR40761:SF1">
    <property type="entry name" value="CONSERVED INTEGRAL MEMBRANE ALANINE VALINE AND LEUCINE RICH PROTEIN-RELATED"/>
    <property type="match status" value="1"/>
</dbReference>
<feature type="transmembrane region" description="Helical" evidence="1">
    <location>
        <begin position="6"/>
        <end position="26"/>
    </location>
</feature>
<name>A0A562IGQ7_MICOL</name>
<protein>
    <submittedName>
        <fullName evidence="2">Uncharacterized protein</fullName>
    </submittedName>
</protein>
<sequence length="283" mass="28450">MGFGFGLAILAALCSATAAILQSIGARRIAATRHVDPRMFVRLVRNVPYAAGLALDGVTSVLTFTALRTLPVFVVQAVVAANLSIVALVAMVALRVRLDARDWVAIGGVVAGLVLLLLSAAAGPPVAVPAAAGWGLLGEVLALAFVAYLASPRMRRAGVPGVLAGLSFGSAALGARLIGRADSLSAVTTSPATHAIVLAGFVGLLLYAAALQRGTVTVASASSTVGQTVVPAAVGWLLLGDRVRPGFAPVAVLGFLLAVAGAVALARHAQPHTHPTACAQERG</sequence>
<keyword evidence="3" id="KW-1185">Reference proteome</keyword>
<evidence type="ECO:0000313" key="3">
    <source>
        <dbReference type="Proteomes" id="UP000319825"/>
    </source>
</evidence>
<dbReference type="EMBL" id="VLKE01000001">
    <property type="protein sequence ID" value="TWH69774.1"/>
    <property type="molecule type" value="Genomic_DNA"/>
</dbReference>
<dbReference type="PANTHER" id="PTHR40761">
    <property type="entry name" value="CONSERVED INTEGRAL MEMBRANE ALANINE VALINE AND LEUCINE RICH PROTEIN-RELATED"/>
    <property type="match status" value="1"/>
</dbReference>
<dbReference type="SUPFAM" id="SSF103481">
    <property type="entry name" value="Multidrug resistance efflux transporter EmrE"/>
    <property type="match status" value="1"/>
</dbReference>
<gene>
    <name evidence="2" type="ORF">JD77_04788</name>
</gene>
<evidence type="ECO:0000256" key="1">
    <source>
        <dbReference type="SAM" id="Phobius"/>
    </source>
</evidence>
<feature type="transmembrane region" description="Helical" evidence="1">
    <location>
        <begin position="191"/>
        <end position="211"/>
    </location>
</feature>